<dbReference type="InterPro" id="IPR020846">
    <property type="entry name" value="MFS_dom"/>
</dbReference>
<dbReference type="PROSITE" id="PS50850">
    <property type="entry name" value="MFS"/>
    <property type="match status" value="1"/>
</dbReference>
<dbReference type="RefSeq" id="WP_295533060.1">
    <property type="nucleotide sequence ID" value="NZ_JBFRYC010000005.1"/>
</dbReference>
<feature type="domain" description="Major facilitator superfamily (MFS) profile" evidence="2">
    <location>
        <begin position="1"/>
        <end position="60"/>
    </location>
</feature>
<gene>
    <name evidence="3" type="ORF">AB4874_11060</name>
</gene>
<dbReference type="Proteomes" id="UP001557465">
    <property type="component" value="Unassembled WGS sequence"/>
</dbReference>
<keyword evidence="1" id="KW-0812">Transmembrane</keyword>
<keyword evidence="1" id="KW-1133">Transmembrane helix</keyword>
<feature type="transmembrane region" description="Helical" evidence="1">
    <location>
        <begin position="40"/>
        <end position="59"/>
    </location>
</feature>
<protein>
    <recommendedName>
        <fullName evidence="2">Major facilitator superfamily (MFS) profile domain-containing protein</fullName>
    </recommendedName>
</protein>
<organism evidence="3 4">
    <name type="scientific">Thioclava arctica</name>
    <dbReference type="NCBI Taxonomy" id="3238301"/>
    <lineage>
        <taxon>Bacteria</taxon>
        <taxon>Pseudomonadati</taxon>
        <taxon>Pseudomonadota</taxon>
        <taxon>Alphaproteobacteria</taxon>
        <taxon>Rhodobacterales</taxon>
        <taxon>Paracoccaceae</taxon>
        <taxon>Thioclava</taxon>
    </lineage>
</organism>
<sequence>MNAAITPQSNKGALSLYLLAALIVAGLVFGTLLFGLLGTTVWMIAMTFVVFVVLVGISFS</sequence>
<reference evidence="3 4" key="1">
    <citation type="journal article" date="2011" name="Int. J. Syst. Evol. Microbiol.">
        <title>Zhongshania antarctica gen. nov., sp. nov. and Zhongshania guokunii sp. nov., gammaproteobacteria respectively isolated from coastal attached (fast) ice and surface seawater of the Antarctic.</title>
        <authorList>
            <person name="Li H.J."/>
            <person name="Zhang X.Y."/>
            <person name="Chen C.X."/>
            <person name="Zhang Y.J."/>
            <person name="Gao Z.M."/>
            <person name="Yu Y."/>
            <person name="Chen X.L."/>
            <person name="Chen B."/>
            <person name="Zhang Y.Z."/>
        </authorList>
    </citation>
    <scope>NUCLEOTIDE SEQUENCE [LARGE SCALE GENOMIC DNA]</scope>
    <source>
        <strain evidence="3 4">15-R06ZXC-3</strain>
    </source>
</reference>
<keyword evidence="1" id="KW-0472">Membrane</keyword>
<evidence type="ECO:0000313" key="4">
    <source>
        <dbReference type="Proteomes" id="UP001557465"/>
    </source>
</evidence>
<name>A0ABV3TKU4_9RHOB</name>
<comment type="caution">
    <text evidence="3">The sequence shown here is derived from an EMBL/GenBank/DDBJ whole genome shotgun (WGS) entry which is preliminary data.</text>
</comment>
<accession>A0ABV3TKU4</accession>
<keyword evidence="4" id="KW-1185">Reference proteome</keyword>
<evidence type="ECO:0000259" key="2">
    <source>
        <dbReference type="PROSITE" id="PS50850"/>
    </source>
</evidence>
<proteinExistence type="predicted"/>
<evidence type="ECO:0000313" key="3">
    <source>
        <dbReference type="EMBL" id="MEX1662183.1"/>
    </source>
</evidence>
<dbReference type="EMBL" id="JBFRYC010000005">
    <property type="protein sequence ID" value="MEX1662183.1"/>
    <property type="molecule type" value="Genomic_DNA"/>
</dbReference>
<feature type="transmembrane region" description="Helical" evidence="1">
    <location>
        <begin position="12"/>
        <end position="34"/>
    </location>
</feature>
<evidence type="ECO:0000256" key="1">
    <source>
        <dbReference type="SAM" id="Phobius"/>
    </source>
</evidence>